<feature type="compositionally biased region" description="Basic and acidic residues" evidence="1">
    <location>
        <begin position="92"/>
        <end position="114"/>
    </location>
</feature>
<name>A0AAD7RVE1_9TELE</name>
<organism evidence="2 3">
    <name type="scientific">Aldrovandia affinis</name>
    <dbReference type="NCBI Taxonomy" id="143900"/>
    <lineage>
        <taxon>Eukaryota</taxon>
        <taxon>Metazoa</taxon>
        <taxon>Chordata</taxon>
        <taxon>Craniata</taxon>
        <taxon>Vertebrata</taxon>
        <taxon>Euteleostomi</taxon>
        <taxon>Actinopterygii</taxon>
        <taxon>Neopterygii</taxon>
        <taxon>Teleostei</taxon>
        <taxon>Notacanthiformes</taxon>
        <taxon>Halosauridae</taxon>
        <taxon>Aldrovandia</taxon>
    </lineage>
</organism>
<comment type="caution">
    <text evidence="2">The sequence shown here is derived from an EMBL/GenBank/DDBJ whole genome shotgun (WGS) entry which is preliminary data.</text>
</comment>
<proteinExistence type="predicted"/>
<dbReference type="AlphaFoldDB" id="A0AAD7RVE1"/>
<sequence length="219" mass="23080">MCVWRYLWLHPPVPAPLSPPAALEEVKATAGGFQSPHSTLPDHHRKPGREDSNPAGGPGFASTRLSLPFASVSLSSSLLPPSGSGRQAGESADVHRGLARDPSRAQRGWRESLSRRGSPQESSGGGGGRWDLHRAMESGRGGSSTCRRGSQEAPLPKLLFLPLLTAGDGTTGAVMFHPPPLALPQPPLQAAPLPFPRDPAVLTNSPSYRDEILSSCALL</sequence>
<evidence type="ECO:0000256" key="1">
    <source>
        <dbReference type="SAM" id="MobiDB-lite"/>
    </source>
</evidence>
<dbReference type="EMBL" id="JAINUG010000162">
    <property type="protein sequence ID" value="KAJ8391069.1"/>
    <property type="molecule type" value="Genomic_DNA"/>
</dbReference>
<feature type="region of interest" description="Disordered" evidence="1">
    <location>
        <begin position="25"/>
        <end position="63"/>
    </location>
</feature>
<evidence type="ECO:0000313" key="3">
    <source>
        <dbReference type="Proteomes" id="UP001221898"/>
    </source>
</evidence>
<feature type="region of interest" description="Disordered" evidence="1">
    <location>
        <begin position="76"/>
        <end position="151"/>
    </location>
</feature>
<reference evidence="2" key="1">
    <citation type="journal article" date="2023" name="Science">
        <title>Genome structures resolve the early diversification of teleost fishes.</title>
        <authorList>
            <person name="Parey E."/>
            <person name="Louis A."/>
            <person name="Montfort J."/>
            <person name="Bouchez O."/>
            <person name="Roques C."/>
            <person name="Iampietro C."/>
            <person name="Lluch J."/>
            <person name="Castinel A."/>
            <person name="Donnadieu C."/>
            <person name="Desvignes T."/>
            <person name="Floi Bucao C."/>
            <person name="Jouanno E."/>
            <person name="Wen M."/>
            <person name="Mejri S."/>
            <person name="Dirks R."/>
            <person name="Jansen H."/>
            <person name="Henkel C."/>
            <person name="Chen W.J."/>
            <person name="Zahm M."/>
            <person name="Cabau C."/>
            <person name="Klopp C."/>
            <person name="Thompson A.W."/>
            <person name="Robinson-Rechavi M."/>
            <person name="Braasch I."/>
            <person name="Lecointre G."/>
            <person name="Bobe J."/>
            <person name="Postlethwait J.H."/>
            <person name="Berthelot C."/>
            <person name="Roest Crollius H."/>
            <person name="Guiguen Y."/>
        </authorList>
    </citation>
    <scope>NUCLEOTIDE SEQUENCE</scope>
    <source>
        <strain evidence="2">NC1722</strain>
    </source>
</reference>
<protein>
    <submittedName>
        <fullName evidence="2">Uncharacterized protein</fullName>
    </submittedName>
</protein>
<keyword evidence="3" id="KW-1185">Reference proteome</keyword>
<gene>
    <name evidence="2" type="ORF">AAFF_G00096900</name>
</gene>
<accession>A0AAD7RVE1</accession>
<dbReference type="Proteomes" id="UP001221898">
    <property type="component" value="Unassembled WGS sequence"/>
</dbReference>
<evidence type="ECO:0000313" key="2">
    <source>
        <dbReference type="EMBL" id="KAJ8391069.1"/>
    </source>
</evidence>